<evidence type="ECO:0000313" key="15">
    <source>
        <dbReference type="EMBL" id="UXY16869.1"/>
    </source>
</evidence>
<keyword evidence="6 13" id="KW-0812">Transmembrane</keyword>
<evidence type="ECO:0000256" key="3">
    <source>
        <dbReference type="ARBA" id="ARBA00022448"/>
    </source>
</evidence>
<comment type="cofactor">
    <cofactor evidence="1">
        <name>heme b</name>
        <dbReference type="ChEBI" id="CHEBI:60344"/>
    </cofactor>
</comment>
<evidence type="ECO:0000256" key="4">
    <source>
        <dbReference type="ARBA" id="ARBA00022475"/>
    </source>
</evidence>
<evidence type="ECO:0000259" key="14">
    <source>
        <dbReference type="Pfam" id="PF01292"/>
    </source>
</evidence>
<feature type="transmembrane region" description="Helical" evidence="13">
    <location>
        <begin position="94"/>
        <end position="114"/>
    </location>
</feature>
<evidence type="ECO:0000256" key="5">
    <source>
        <dbReference type="ARBA" id="ARBA00022617"/>
    </source>
</evidence>
<evidence type="ECO:0000256" key="12">
    <source>
        <dbReference type="ARBA" id="ARBA00037975"/>
    </source>
</evidence>
<dbReference type="PANTHER" id="PTHR30529:SF1">
    <property type="entry name" value="CYTOCHROME B561 HOMOLOG 2"/>
    <property type="match status" value="1"/>
</dbReference>
<comment type="similarity">
    <text evidence="12">Belongs to the cytochrome b561 family.</text>
</comment>
<keyword evidence="10" id="KW-0408">Iron</keyword>
<evidence type="ECO:0000256" key="9">
    <source>
        <dbReference type="ARBA" id="ARBA00022989"/>
    </source>
</evidence>
<evidence type="ECO:0000313" key="16">
    <source>
        <dbReference type="Proteomes" id="UP001061302"/>
    </source>
</evidence>
<dbReference type="SUPFAM" id="SSF81342">
    <property type="entry name" value="Transmembrane di-heme cytochromes"/>
    <property type="match status" value="1"/>
</dbReference>
<keyword evidence="4" id="KW-1003">Cell membrane</keyword>
<protein>
    <submittedName>
        <fullName evidence="15">Cytochrome b/b6 domain-containing protein</fullName>
    </submittedName>
</protein>
<keyword evidence="16" id="KW-1185">Reference proteome</keyword>
<proteinExistence type="inferred from homology"/>
<gene>
    <name evidence="15" type="ORF">N8I74_07595</name>
</gene>
<sequence length="212" mass="22190">MSSVAHPARYHPLSVLLHWGTAGLVLLTLGSALVLARFPPAPSLRAVLLDVHLIAGQLLFLAQLLQLMLFSAFGTPTPDGLDAQQVHVARVLHALLYGTVGFLACSGTLLALAYAAGKPVLGWKVPVLLSGPAVGLLRQVHGMAGLCFVVFCAAHAVFACCMHYLGKRGTLRKMAIEGALVDYLAAPEPVAGYACTDRSDRDGGGMRGPPCS</sequence>
<evidence type="ECO:0000256" key="6">
    <source>
        <dbReference type="ARBA" id="ARBA00022692"/>
    </source>
</evidence>
<feature type="domain" description="Cytochrome b561 bacterial/Ni-hydrogenase" evidence="14">
    <location>
        <begin position="9"/>
        <end position="174"/>
    </location>
</feature>
<evidence type="ECO:0000256" key="8">
    <source>
        <dbReference type="ARBA" id="ARBA00022982"/>
    </source>
</evidence>
<evidence type="ECO:0000256" key="1">
    <source>
        <dbReference type="ARBA" id="ARBA00001970"/>
    </source>
</evidence>
<feature type="transmembrane region" description="Helical" evidence="13">
    <location>
        <begin position="16"/>
        <end position="35"/>
    </location>
</feature>
<evidence type="ECO:0000256" key="7">
    <source>
        <dbReference type="ARBA" id="ARBA00022723"/>
    </source>
</evidence>
<organism evidence="15 16">
    <name type="scientific">Chitiniphilus purpureus</name>
    <dbReference type="NCBI Taxonomy" id="2981137"/>
    <lineage>
        <taxon>Bacteria</taxon>
        <taxon>Pseudomonadati</taxon>
        <taxon>Pseudomonadota</taxon>
        <taxon>Betaproteobacteria</taxon>
        <taxon>Neisseriales</taxon>
        <taxon>Chitinibacteraceae</taxon>
        <taxon>Chitiniphilus</taxon>
    </lineage>
</organism>
<keyword evidence="8" id="KW-0249">Electron transport</keyword>
<evidence type="ECO:0000256" key="13">
    <source>
        <dbReference type="SAM" id="Phobius"/>
    </source>
</evidence>
<dbReference type="InterPro" id="IPR016174">
    <property type="entry name" value="Di-haem_cyt_TM"/>
</dbReference>
<keyword evidence="11 13" id="KW-0472">Membrane</keyword>
<keyword evidence="3" id="KW-0813">Transport</keyword>
<dbReference type="Pfam" id="PF01292">
    <property type="entry name" value="Ni_hydr_CYTB"/>
    <property type="match status" value="1"/>
</dbReference>
<feature type="transmembrane region" description="Helical" evidence="13">
    <location>
        <begin position="143"/>
        <end position="165"/>
    </location>
</feature>
<reference evidence="15" key="1">
    <citation type="submission" date="2022-10" db="EMBL/GenBank/DDBJ databases">
        <title>Chitiniphilus purpureus sp. nov., a novel chitin-degrading bacterium isolated from crawfish pond sediment.</title>
        <authorList>
            <person name="Li K."/>
        </authorList>
    </citation>
    <scope>NUCLEOTIDE SEQUENCE</scope>
    <source>
        <strain evidence="15">CD1</strain>
    </source>
</reference>
<dbReference type="Proteomes" id="UP001061302">
    <property type="component" value="Chromosome"/>
</dbReference>
<dbReference type="InterPro" id="IPR052168">
    <property type="entry name" value="Cytochrome_b561_oxidase"/>
</dbReference>
<evidence type="ECO:0000256" key="2">
    <source>
        <dbReference type="ARBA" id="ARBA00004651"/>
    </source>
</evidence>
<keyword evidence="9 13" id="KW-1133">Transmembrane helix</keyword>
<evidence type="ECO:0000256" key="11">
    <source>
        <dbReference type="ARBA" id="ARBA00023136"/>
    </source>
</evidence>
<dbReference type="PANTHER" id="PTHR30529">
    <property type="entry name" value="CYTOCHROME B561"/>
    <property type="match status" value="1"/>
</dbReference>
<comment type="subcellular location">
    <subcellularLocation>
        <location evidence="2">Cell membrane</location>
        <topology evidence="2">Multi-pass membrane protein</topology>
    </subcellularLocation>
</comment>
<keyword evidence="5" id="KW-0349">Heme</keyword>
<dbReference type="EMBL" id="CP106753">
    <property type="protein sequence ID" value="UXY16869.1"/>
    <property type="molecule type" value="Genomic_DNA"/>
</dbReference>
<feature type="transmembrane region" description="Helical" evidence="13">
    <location>
        <begin position="47"/>
        <end position="74"/>
    </location>
</feature>
<dbReference type="InterPro" id="IPR011577">
    <property type="entry name" value="Cyt_b561_bac/Ni-Hgenase"/>
</dbReference>
<keyword evidence="7" id="KW-0479">Metal-binding</keyword>
<name>A0ABY6DR71_9NEIS</name>
<evidence type="ECO:0000256" key="10">
    <source>
        <dbReference type="ARBA" id="ARBA00023004"/>
    </source>
</evidence>
<accession>A0ABY6DR71</accession>
<dbReference type="RefSeq" id="WP_263126280.1">
    <property type="nucleotide sequence ID" value="NZ_CP106753.1"/>
</dbReference>